<comment type="caution">
    <text evidence="1">The sequence shown here is derived from an EMBL/GenBank/DDBJ whole genome shotgun (WGS) entry which is preliminary data.</text>
</comment>
<name>A0A0D8BP55_GEOKU</name>
<dbReference type="RefSeq" id="WP_197071960.1">
    <property type="nucleotide sequence ID" value="NZ_JYBP01000003.1"/>
</dbReference>
<dbReference type="EMBL" id="JYBP01000003">
    <property type="protein sequence ID" value="KJE25993.1"/>
    <property type="molecule type" value="Genomic_DNA"/>
</dbReference>
<organism evidence="1 2">
    <name type="scientific">Geobacillus kaustophilus</name>
    <dbReference type="NCBI Taxonomy" id="1462"/>
    <lineage>
        <taxon>Bacteria</taxon>
        <taxon>Bacillati</taxon>
        <taxon>Bacillota</taxon>
        <taxon>Bacilli</taxon>
        <taxon>Bacillales</taxon>
        <taxon>Anoxybacillaceae</taxon>
        <taxon>Geobacillus</taxon>
        <taxon>Geobacillus thermoleovorans group</taxon>
    </lineage>
</organism>
<reference evidence="1 2" key="1">
    <citation type="submission" date="2015-01" db="EMBL/GenBank/DDBJ databases">
        <authorList>
            <person name="Filippidou S."/>
            <person name="Jeanneret N."/>
            <person name="Russel-Delif L."/>
            <person name="Junier T."/>
            <person name="Wunderlin T."/>
            <person name="Molina V."/>
            <person name="Johnson S.L."/>
            <person name="Davenport K.W."/>
            <person name="Chain P.S."/>
            <person name="Dorador C."/>
            <person name="Junier P."/>
        </authorList>
    </citation>
    <scope>NUCLEOTIDE SEQUENCE [LARGE SCALE GENOMIC DNA]</scope>
    <source>
        <strain evidence="1 2">Et7/4</strain>
    </source>
</reference>
<accession>A0A0D8BP55</accession>
<dbReference type="AlphaFoldDB" id="A0A0D8BP55"/>
<dbReference type="Proteomes" id="UP000032522">
    <property type="component" value="Unassembled WGS sequence"/>
</dbReference>
<evidence type="ECO:0000313" key="2">
    <source>
        <dbReference type="Proteomes" id="UP000032522"/>
    </source>
</evidence>
<proteinExistence type="predicted"/>
<dbReference type="PATRIC" id="fig|1462.6.peg.1093"/>
<protein>
    <submittedName>
        <fullName evidence="1">Uncharacterized protein</fullName>
    </submittedName>
</protein>
<evidence type="ECO:0000313" key="1">
    <source>
        <dbReference type="EMBL" id="KJE25993.1"/>
    </source>
</evidence>
<gene>
    <name evidence="1" type="ORF">LG52_931</name>
</gene>
<sequence>MMEWYNPDEELVFTISIDVEKTNNHRPFRYFWSLMKYSLLYGIQGKKFGKWTVKITPLNIMYTFTMTELATNYKNKITPNSKTSVFDKTI</sequence>